<feature type="region of interest" description="Disordered" evidence="3">
    <location>
        <begin position="1363"/>
        <end position="1419"/>
    </location>
</feature>
<feature type="non-terminal residue" evidence="6">
    <location>
        <position position="1"/>
    </location>
</feature>
<feature type="coiled-coil region" evidence="2">
    <location>
        <begin position="451"/>
        <end position="611"/>
    </location>
</feature>
<feature type="region of interest" description="Disordered" evidence="3">
    <location>
        <begin position="268"/>
        <end position="299"/>
    </location>
</feature>
<dbReference type="InterPro" id="IPR055167">
    <property type="entry name" value="Rootletin-like_CC"/>
</dbReference>
<reference evidence="6 7" key="1">
    <citation type="submission" date="2013-11" db="EMBL/GenBank/DDBJ databases">
        <title>Opisthorchis viverrini - life in the bile duct.</title>
        <authorList>
            <person name="Young N.D."/>
            <person name="Nagarajan N."/>
            <person name="Lin S.J."/>
            <person name="Korhonen P.K."/>
            <person name="Jex A.R."/>
            <person name="Hall R.S."/>
            <person name="Safavi-Hemami H."/>
            <person name="Kaewkong W."/>
            <person name="Bertrand D."/>
            <person name="Gao S."/>
            <person name="Seet Q."/>
            <person name="Wongkham S."/>
            <person name="Teh B.T."/>
            <person name="Wongkham C."/>
            <person name="Intapan P.M."/>
            <person name="Maleewong W."/>
            <person name="Yang X."/>
            <person name="Hu M."/>
            <person name="Wang Z."/>
            <person name="Hofmann A."/>
            <person name="Sternberg P.W."/>
            <person name="Tan P."/>
            <person name="Wang J."/>
            <person name="Gasser R.B."/>
        </authorList>
    </citation>
    <scope>NUCLEOTIDE SEQUENCE [LARGE SCALE GENOMIC DNA]</scope>
</reference>
<dbReference type="Gene3D" id="1.10.287.1490">
    <property type="match status" value="1"/>
</dbReference>
<name>A0A074ZCE9_OPIVI</name>
<keyword evidence="4" id="KW-0732">Signal</keyword>
<organism evidence="6 7">
    <name type="scientific">Opisthorchis viverrini</name>
    <name type="common">Southeast Asian liver fluke</name>
    <dbReference type="NCBI Taxonomy" id="6198"/>
    <lineage>
        <taxon>Eukaryota</taxon>
        <taxon>Metazoa</taxon>
        <taxon>Spiralia</taxon>
        <taxon>Lophotrochozoa</taxon>
        <taxon>Platyhelminthes</taxon>
        <taxon>Trematoda</taxon>
        <taxon>Digenea</taxon>
        <taxon>Opisthorchiida</taxon>
        <taxon>Opisthorchiata</taxon>
        <taxon>Opisthorchiidae</taxon>
        <taxon>Opisthorchis</taxon>
    </lineage>
</organism>
<dbReference type="EMBL" id="KL596791">
    <property type="protein sequence ID" value="KER24971.1"/>
    <property type="molecule type" value="Genomic_DNA"/>
</dbReference>
<accession>A0A074ZCE9</accession>
<feature type="coiled-coil region" evidence="2">
    <location>
        <begin position="886"/>
        <end position="913"/>
    </location>
</feature>
<evidence type="ECO:0000256" key="4">
    <source>
        <dbReference type="SAM" id="SignalP"/>
    </source>
</evidence>
<gene>
    <name evidence="6" type="ORF">T265_14303</name>
</gene>
<dbReference type="PANTHER" id="PTHR23159">
    <property type="entry name" value="CENTROSOMAL PROTEIN 2"/>
    <property type="match status" value="1"/>
</dbReference>
<feature type="signal peptide" evidence="4">
    <location>
        <begin position="1"/>
        <end position="21"/>
    </location>
</feature>
<feature type="region of interest" description="Disordered" evidence="3">
    <location>
        <begin position="1471"/>
        <end position="1491"/>
    </location>
</feature>
<sequence>YPVRLILFVTFLFIIRYDLLGQLQNTTENLNSRIEASESRVRTLEQERSYDLEATMNKLQEEQQRNAELTRTNEMLREQLDQAIHANEGLSQDVARLTLAWRHAAQQLDKREAEWREEENAFNDYFAAEHSRLLALWRAVVGLRRQFGDLRQETERDLTQARTELSRHVQNLQSVCGNLEANLRTAEAESQANVRRETRHASVLEAEAADRVRSLTESLARSQARLAETENKLAELASAKERLTTQLADRDRILNTLSQLRSGISLGKKYTKKGRRGRPESETSGDEEHDTTTISEDGEDHLRATKLLIEHTHVMHQALSQIAQLVITDSVVADSDEVEEPSLVLQHPDWSLGRDSTRSSDHKTAKSEDDKTRPRSSSPTRTVDFREDVESDQQAYKLYGITQGDIAQLRRLAQSKYKAGSSLHLAESTVSAVQMALNRRAAHVHRLRFRTQALRDQLQALVRRSEDLENERQRVSEHAARLREDLEKQTLEVDKLARERDRIKHSFNLTDEERKLSETTRHTLNEQLRELQSELERNRSQLHDAAKQKDELASEREKLQIEKDRTLRELSTVKSSLENAEKRAAGYREELATIRESLRRAELEKEVLNQEKCDALGTVTRVQTRIDELEQKIYQSHIQETQLKDRVAQLETMLEMHERDNQHLVQQNAMAHSTELRLNEERTSLRSEKQQLRDELDKVYMERGTMSAELEQVKENVVRLEAAKNRLEVETNELAHERQALIDSLNNAERQKAAMMDDLNTYRKESDRHAGLIARFTSEKEALAKQKAELLVQLSILERDARQQAEHIARLKGEKETLESSLFDAQELIEQLQTKQAALERETAELKLRRDTLQAELLRAHTNFQVELDKSQRSQRELGSQLHTELADLRSALTQAERRAKEAEEACLQAVLRADQAVSVMGRHQRLEAESTTDRETELRKSAEEVNRLTRALLAAQRERDEARLYSEQERQRSLLRAAEEKAGLQERVSMLQQTITDLQVALERSHQESNVRGEQERSALRKATEEVRSFRNQLEETCAQHEREVHELRIRVHDLEAHRDQLIKETSDLQLQTRLAEESRDGNRSEILELARRVRTAEEANDAARRECIELRQRIAEAEREKNALDVSNDELRRQLKTAEMERVELVRMTNVTRSQLQGTEMDRTTAERRVADLQDNLKEVTTSAAEARREAVELRNQLKKVTFERDSLDQEIGELRHALKDSNAKEEISRRDKAGLKQRLLDLDSSKSALQSEVNNLTRQVTELEDALRNRERAANQATEEWHRDFRCLEETKQALEKKIEQSHLIIGELRTSLTETQTHLHGMEAEFSDTLVARQEAETRLSAIHSILRRLLGFRQSQYLGLPDKTDTPQPEPDISPTEAMDDTEEDKSRKTGPRSMELFDLDSQTQRSEEDGDSDLALKRVAERVLRNRLTARGQTALRPRTRGFRRSQYDSGELYPPFIRRVRSSIRQRRSKSISPPRNKMDSITDRPTSVERNLDSFHKLGYAASEALDTGPMGTTSELVLANISTQWQHTLRTHLGSIRYRGLPGSDLDPEAVRMVLREFLRHLVEIERDRDSKDIKARLSEEQLFDLRRQVADREQRIGQLQSTLNGIERDKLGIMEQLRSMKAAISEQEAFMCKRDKEYDTAKDRLAVVEQQLALCEEEKMQLHARLDKLKSSESWLDEDRRQLLRSLDDAETRYTEAEVARRRLEGDLKRTRVTMGELEQDKQLTRALNQTNTRVNELKDQLDRERSDQARLKEQLAEVHRRMDQAHKGASVTDQEKRLLQERLETCRASLNETKSQLHEALERLQQLQLETSDSSLRRAELETQLRQMTNLATETQQTTNDLQSRLTALQSEHTKVSEQNTELQRSLNNLGLEKHEVECELNRLRKERNQWKKTVDRVERERNRDEEISGKIQSENKALIQSIRRLEDENLDLRRDLQKAQALLAQQEETRALRMTEINSKQRSELEAELERQRLALQQAEKTLQVKERSHRHRIRGLEEQVSLLKEQLTLEIHKRQMFSTKPYGLTSQPNLLYLSSTTTTELDPANEPRSRTEGSLLQETFPLGQYKPTIAPSRYDPYYFQVTGSIPSQLDRTYGVGGRYLPRDSGTSLAASQPASAISKSENLHAAHSGEKDRRKPAEEAPRSGEASSSQFSRPSGTAGLQTESPTGGGNRSTSESVQRQSSDKS</sequence>
<feature type="coiled-coil region" evidence="2">
    <location>
        <begin position="1021"/>
        <end position="1301"/>
    </location>
</feature>
<feature type="coiled-coil region" evidence="2">
    <location>
        <begin position="151"/>
        <end position="246"/>
    </location>
</feature>
<feature type="region of interest" description="Disordered" evidence="3">
    <location>
        <begin position="2116"/>
        <end position="2198"/>
    </location>
</feature>
<keyword evidence="1 2" id="KW-0175">Coiled coil</keyword>
<feature type="coiled-coil region" evidence="2">
    <location>
        <begin position="939"/>
        <end position="995"/>
    </location>
</feature>
<dbReference type="Pfam" id="PF15035">
    <property type="entry name" value="Rootletin"/>
    <property type="match status" value="1"/>
</dbReference>
<feature type="compositionally biased region" description="Basic and acidic residues" evidence="3">
    <location>
        <begin position="2134"/>
        <end position="2155"/>
    </location>
</feature>
<dbReference type="KEGG" id="ovi:T265_14303"/>
<feature type="coiled-coil region" evidence="2">
    <location>
        <begin position="640"/>
        <end position="856"/>
    </location>
</feature>
<dbReference type="OrthoDB" id="3549872at2759"/>
<dbReference type="STRING" id="6198.A0A074ZCE9"/>
<feature type="region of interest" description="Disordered" evidence="3">
    <location>
        <begin position="340"/>
        <end position="384"/>
    </location>
</feature>
<feature type="compositionally biased region" description="Polar residues" evidence="3">
    <location>
        <begin position="2117"/>
        <end position="2133"/>
    </location>
</feature>
<dbReference type="Proteomes" id="UP000054324">
    <property type="component" value="Unassembled WGS sequence"/>
</dbReference>
<dbReference type="GeneID" id="20328469"/>
<protein>
    <recommendedName>
        <fullName evidence="5">Rootletin-like coiled-coil domain-containing protein</fullName>
    </recommendedName>
</protein>
<evidence type="ECO:0000313" key="7">
    <source>
        <dbReference type="Proteomes" id="UP000054324"/>
    </source>
</evidence>
<dbReference type="RefSeq" id="XP_009171294.1">
    <property type="nucleotide sequence ID" value="XM_009173030.1"/>
</dbReference>
<evidence type="ECO:0000313" key="6">
    <source>
        <dbReference type="EMBL" id="KER24971.1"/>
    </source>
</evidence>
<evidence type="ECO:0000256" key="3">
    <source>
        <dbReference type="SAM" id="MobiDB-lite"/>
    </source>
</evidence>
<dbReference type="CTD" id="20328469"/>
<feature type="chain" id="PRO_5001703955" description="Rootletin-like coiled-coil domain-containing protein" evidence="4">
    <location>
        <begin position="22"/>
        <end position="2198"/>
    </location>
</feature>
<feature type="coiled-coil region" evidence="2">
    <location>
        <begin position="20"/>
        <end position="93"/>
    </location>
</feature>
<evidence type="ECO:0000256" key="1">
    <source>
        <dbReference type="ARBA" id="ARBA00023054"/>
    </source>
</evidence>
<keyword evidence="7" id="KW-1185">Reference proteome</keyword>
<feature type="compositionally biased region" description="Polar residues" evidence="3">
    <location>
        <begin position="2158"/>
        <end position="2198"/>
    </location>
</feature>
<proteinExistence type="predicted"/>
<evidence type="ECO:0000256" key="2">
    <source>
        <dbReference type="SAM" id="Coils"/>
    </source>
</evidence>
<feature type="compositionally biased region" description="Basic and acidic residues" evidence="3">
    <location>
        <begin position="355"/>
        <end position="373"/>
    </location>
</feature>
<feature type="domain" description="Rootletin-like coiled-coil" evidence="5">
    <location>
        <begin position="21"/>
        <end position="167"/>
    </location>
</feature>
<feature type="coiled-coil region" evidence="2">
    <location>
        <begin position="1648"/>
        <end position="2019"/>
    </location>
</feature>
<dbReference type="PANTHER" id="PTHR23159:SF31">
    <property type="entry name" value="CENTROSOME-ASSOCIATED PROTEIN CEP250 ISOFORM X1"/>
    <property type="match status" value="1"/>
</dbReference>
<evidence type="ECO:0000259" key="5">
    <source>
        <dbReference type="Pfam" id="PF15035"/>
    </source>
</evidence>